<evidence type="ECO:0000256" key="1">
    <source>
        <dbReference type="ARBA" id="ARBA00012528"/>
    </source>
</evidence>
<evidence type="ECO:0000259" key="6">
    <source>
        <dbReference type="PROSITE" id="PS50887"/>
    </source>
</evidence>
<protein>
    <recommendedName>
        <fullName evidence="1">diguanylate cyclase</fullName>
        <ecNumber evidence="1">2.7.7.65</ecNumber>
    </recommendedName>
</protein>
<dbReference type="GO" id="GO:1902201">
    <property type="term" value="P:negative regulation of bacterial-type flagellum-dependent cell motility"/>
    <property type="evidence" value="ECO:0007669"/>
    <property type="project" value="TreeGrafter"/>
</dbReference>
<feature type="modified residue" description="4-aspartylphosphate" evidence="3">
    <location>
        <position position="53"/>
    </location>
</feature>
<keyword evidence="8" id="KW-1185">Reference proteome</keyword>
<dbReference type="FunFam" id="3.30.70.270:FF:000001">
    <property type="entry name" value="Diguanylate cyclase domain protein"/>
    <property type="match status" value="1"/>
</dbReference>
<dbReference type="GO" id="GO:0052621">
    <property type="term" value="F:diguanylate cyclase activity"/>
    <property type="evidence" value="ECO:0007669"/>
    <property type="project" value="UniProtKB-EC"/>
</dbReference>
<dbReference type="InterPro" id="IPR000160">
    <property type="entry name" value="GGDEF_dom"/>
</dbReference>
<dbReference type="Pfam" id="PF00072">
    <property type="entry name" value="Response_reg"/>
    <property type="match status" value="1"/>
</dbReference>
<dbReference type="KEGG" id="fap:GR316_00045"/>
<proteinExistence type="predicted"/>
<dbReference type="CDD" id="cd01949">
    <property type="entry name" value="GGDEF"/>
    <property type="match status" value="1"/>
</dbReference>
<reference evidence="7" key="1">
    <citation type="submission" date="2020-01" db="EMBL/GenBank/DDBJ databases">
        <authorList>
            <person name="Yang Y."/>
            <person name="Kwon Y.M."/>
        </authorList>
    </citation>
    <scope>NUCLEOTIDE SEQUENCE</scope>
    <source>
        <strain evidence="7">PG104</strain>
    </source>
</reference>
<comment type="catalytic activity">
    <reaction evidence="2">
        <text>2 GTP = 3',3'-c-di-GMP + 2 diphosphate</text>
        <dbReference type="Rhea" id="RHEA:24898"/>
        <dbReference type="ChEBI" id="CHEBI:33019"/>
        <dbReference type="ChEBI" id="CHEBI:37565"/>
        <dbReference type="ChEBI" id="CHEBI:58805"/>
        <dbReference type="EC" id="2.7.7.65"/>
    </reaction>
</comment>
<dbReference type="GO" id="GO:0005886">
    <property type="term" value="C:plasma membrane"/>
    <property type="evidence" value="ECO:0007669"/>
    <property type="project" value="TreeGrafter"/>
</dbReference>
<name>A0A8J8SJY7_9RHOB</name>
<dbReference type="Gene3D" id="3.30.70.270">
    <property type="match status" value="1"/>
</dbReference>
<dbReference type="GO" id="GO:0000160">
    <property type="term" value="P:phosphorelay signal transduction system"/>
    <property type="evidence" value="ECO:0007669"/>
    <property type="project" value="InterPro"/>
</dbReference>
<dbReference type="RefSeq" id="WP_211784045.1">
    <property type="nucleotide sequence ID" value="NZ_CP047289.1"/>
</dbReference>
<sequence length="438" mass="47197">MSGQILVIDPVPGSRTVTKMRLASECYAASVVSSVEEAALVARVSRPEVVILDSSDPMPALRRIRADMRLRDLPIVVLTDPATAAFRLQAVQAGAAEVLFKPVEDVLLMARLRAVLRLHARLADSGHEGLAEEASDFDMPATIAIVAARGCRLEAELGAHLRRRPLLLSREDALRQQAADLYLVEIDAAGAWLRLLADLRARLAPRNVPICVLQGHADAATAALAWDMGADDLVPAGASAAEIALRLSGQLRLKHRLDNRRASVAQGLRMAMVDPLTGLHNRRFAMPRLDAMSKEDMAVLLVDLDRFKSVNDRWGHAAGDAVLTEIARRLSGALPPGALAARIGGEEFLIALPQVQLAEARLTADTLCRAVSETPIALPNGGDLQVTVSVGLATRRKHDPEPVSQTVERADRALLQSKEMGRDRVTVGSSEAPWRNTA</sequence>
<dbReference type="InterPro" id="IPR043128">
    <property type="entry name" value="Rev_trsase/Diguanyl_cyclase"/>
</dbReference>
<dbReference type="Proteomes" id="UP000679284">
    <property type="component" value="Chromosome"/>
</dbReference>
<accession>A0A8J8SJY7</accession>
<evidence type="ECO:0000256" key="4">
    <source>
        <dbReference type="SAM" id="MobiDB-lite"/>
    </source>
</evidence>
<keyword evidence="3" id="KW-0597">Phosphoprotein</keyword>
<dbReference type="InterPro" id="IPR001789">
    <property type="entry name" value="Sig_transdc_resp-reg_receiver"/>
</dbReference>
<dbReference type="EMBL" id="CP047289">
    <property type="protein sequence ID" value="QUS34797.1"/>
    <property type="molecule type" value="Genomic_DNA"/>
</dbReference>
<feature type="region of interest" description="Disordered" evidence="4">
    <location>
        <begin position="418"/>
        <end position="438"/>
    </location>
</feature>
<evidence type="ECO:0000256" key="2">
    <source>
        <dbReference type="ARBA" id="ARBA00034247"/>
    </source>
</evidence>
<dbReference type="PANTHER" id="PTHR45138">
    <property type="entry name" value="REGULATORY COMPONENTS OF SENSORY TRANSDUCTION SYSTEM"/>
    <property type="match status" value="1"/>
</dbReference>
<dbReference type="Pfam" id="PF00990">
    <property type="entry name" value="GGDEF"/>
    <property type="match status" value="1"/>
</dbReference>
<dbReference type="PROSITE" id="PS50887">
    <property type="entry name" value="GGDEF"/>
    <property type="match status" value="1"/>
</dbReference>
<dbReference type="SMART" id="SM00267">
    <property type="entry name" value="GGDEF"/>
    <property type="match status" value="1"/>
</dbReference>
<dbReference type="InterPro" id="IPR029787">
    <property type="entry name" value="Nucleotide_cyclase"/>
</dbReference>
<evidence type="ECO:0000313" key="7">
    <source>
        <dbReference type="EMBL" id="QUS34797.1"/>
    </source>
</evidence>
<dbReference type="SUPFAM" id="SSF52172">
    <property type="entry name" value="CheY-like"/>
    <property type="match status" value="2"/>
</dbReference>
<dbReference type="NCBIfam" id="TIGR00254">
    <property type="entry name" value="GGDEF"/>
    <property type="match status" value="1"/>
</dbReference>
<dbReference type="InterPro" id="IPR011006">
    <property type="entry name" value="CheY-like_superfamily"/>
</dbReference>
<evidence type="ECO:0000259" key="5">
    <source>
        <dbReference type="PROSITE" id="PS50110"/>
    </source>
</evidence>
<dbReference type="SUPFAM" id="SSF55073">
    <property type="entry name" value="Nucleotide cyclase"/>
    <property type="match status" value="1"/>
</dbReference>
<evidence type="ECO:0000256" key="3">
    <source>
        <dbReference type="PROSITE-ProRule" id="PRU00169"/>
    </source>
</evidence>
<dbReference type="GO" id="GO:0043709">
    <property type="term" value="P:cell adhesion involved in single-species biofilm formation"/>
    <property type="evidence" value="ECO:0007669"/>
    <property type="project" value="TreeGrafter"/>
</dbReference>
<dbReference type="PROSITE" id="PS50110">
    <property type="entry name" value="RESPONSE_REGULATORY"/>
    <property type="match status" value="1"/>
</dbReference>
<dbReference type="Gene3D" id="3.40.50.2300">
    <property type="match status" value="1"/>
</dbReference>
<feature type="domain" description="GGDEF" evidence="6">
    <location>
        <begin position="295"/>
        <end position="430"/>
    </location>
</feature>
<dbReference type="SMART" id="SM00448">
    <property type="entry name" value="REC"/>
    <property type="match status" value="1"/>
</dbReference>
<evidence type="ECO:0000313" key="8">
    <source>
        <dbReference type="Proteomes" id="UP000679284"/>
    </source>
</evidence>
<gene>
    <name evidence="7" type="ORF">GR316_00045</name>
</gene>
<dbReference type="PANTHER" id="PTHR45138:SF9">
    <property type="entry name" value="DIGUANYLATE CYCLASE DGCM-RELATED"/>
    <property type="match status" value="1"/>
</dbReference>
<dbReference type="AlphaFoldDB" id="A0A8J8SJY7"/>
<organism evidence="7 8">
    <name type="scientific">Falsirhodobacter algicola</name>
    <dbReference type="NCBI Taxonomy" id="2692330"/>
    <lineage>
        <taxon>Bacteria</taxon>
        <taxon>Pseudomonadati</taxon>
        <taxon>Pseudomonadota</taxon>
        <taxon>Alphaproteobacteria</taxon>
        <taxon>Rhodobacterales</taxon>
        <taxon>Paracoccaceae</taxon>
        <taxon>Falsirhodobacter</taxon>
    </lineage>
</organism>
<dbReference type="InterPro" id="IPR050469">
    <property type="entry name" value="Diguanylate_Cyclase"/>
</dbReference>
<feature type="domain" description="Response regulatory" evidence="5">
    <location>
        <begin position="4"/>
        <end position="116"/>
    </location>
</feature>
<dbReference type="EC" id="2.7.7.65" evidence="1"/>